<keyword evidence="3" id="KW-1185">Reference proteome</keyword>
<dbReference type="Proteomes" id="UP000251942">
    <property type="component" value="Unassembled WGS sequence"/>
</dbReference>
<dbReference type="InterPro" id="IPR052517">
    <property type="entry name" value="GlcG_carb_metab_protein"/>
</dbReference>
<dbReference type="PATRIC" id="fig|453.4.peg.1180"/>
<evidence type="ECO:0000313" key="1">
    <source>
        <dbReference type="EMBL" id="KTD01494.1"/>
    </source>
</evidence>
<sequence>MLRTVQELSLEMAEIMAEQAGKFAVKNNICVAIAIMDNHGNLKLFKRMDGNNFVSVRMSQLKAMTSASIPISTKGLAERNNAYSNSPYTSVPDIVFLEGGLAIISKAGQHLGSIGISGANPELDGLCARAALDAIQDYL</sequence>
<organism evidence="1 3">
    <name type="scientific">Legionella feeleii</name>
    <dbReference type="NCBI Taxonomy" id="453"/>
    <lineage>
        <taxon>Bacteria</taxon>
        <taxon>Pseudomonadati</taxon>
        <taxon>Pseudomonadota</taxon>
        <taxon>Gammaproteobacteria</taxon>
        <taxon>Legionellales</taxon>
        <taxon>Legionellaceae</taxon>
        <taxon>Legionella</taxon>
    </lineage>
</organism>
<reference evidence="1 3" key="1">
    <citation type="submission" date="2015-11" db="EMBL/GenBank/DDBJ databases">
        <title>Genomic analysis of 38 Legionella species identifies large and diverse effector repertoires.</title>
        <authorList>
            <person name="Burstein D."/>
            <person name="Amaro F."/>
            <person name="Zusman T."/>
            <person name="Lifshitz Z."/>
            <person name="Cohen O."/>
            <person name="Gilbert J.A."/>
            <person name="Pupko T."/>
            <person name="Shuman H.A."/>
            <person name="Segal G."/>
        </authorList>
    </citation>
    <scope>NUCLEOTIDE SEQUENCE [LARGE SCALE GENOMIC DNA]</scope>
    <source>
        <strain evidence="1 3">WO-44C</strain>
    </source>
</reference>
<dbReference type="InterPro" id="IPR005624">
    <property type="entry name" value="PduO/GlcC-like"/>
</dbReference>
<evidence type="ECO:0000313" key="3">
    <source>
        <dbReference type="Proteomes" id="UP000054698"/>
    </source>
</evidence>
<proteinExistence type="predicted"/>
<dbReference type="EMBL" id="LNYB01000031">
    <property type="protein sequence ID" value="KTD01494.1"/>
    <property type="molecule type" value="Genomic_DNA"/>
</dbReference>
<evidence type="ECO:0000313" key="4">
    <source>
        <dbReference type="Proteomes" id="UP000251942"/>
    </source>
</evidence>
<accession>A0A0W0U1G6</accession>
<gene>
    <name evidence="1" type="ORF">Lfee_1098</name>
    <name evidence="2" type="ORF">NCTC12022_02045</name>
</gene>
<dbReference type="Pfam" id="PF03928">
    <property type="entry name" value="HbpS-like"/>
    <property type="match status" value="1"/>
</dbReference>
<name>A0A0W0U1G6_9GAMM</name>
<dbReference type="Gene3D" id="3.30.450.150">
    <property type="entry name" value="Haem-degrading domain"/>
    <property type="match status" value="1"/>
</dbReference>
<dbReference type="SUPFAM" id="SSF143744">
    <property type="entry name" value="GlcG-like"/>
    <property type="match status" value="1"/>
</dbReference>
<dbReference type="InterPro" id="IPR038084">
    <property type="entry name" value="PduO/GlcC-like_sf"/>
</dbReference>
<evidence type="ECO:0000313" key="2">
    <source>
        <dbReference type="EMBL" id="SPX61305.1"/>
    </source>
</evidence>
<dbReference type="EMBL" id="UASS01000018">
    <property type="protein sequence ID" value="SPX61305.1"/>
    <property type="molecule type" value="Genomic_DNA"/>
</dbReference>
<protein>
    <submittedName>
        <fullName evidence="2">Domain of uncharacterized function (DUF336)</fullName>
    </submittedName>
</protein>
<dbReference type="RefSeq" id="WP_202972488.1">
    <property type="nucleotide sequence ID" value="NZ_CAAAHT010000008.1"/>
</dbReference>
<dbReference type="AlphaFoldDB" id="A0A0W0U1G6"/>
<dbReference type="PANTHER" id="PTHR34309:SF1">
    <property type="entry name" value="PROTEIN GLCG"/>
    <property type="match status" value="1"/>
</dbReference>
<dbReference type="PANTHER" id="PTHR34309">
    <property type="entry name" value="SLR1406 PROTEIN"/>
    <property type="match status" value="1"/>
</dbReference>
<reference evidence="2 4" key="2">
    <citation type="submission" date="2018-06" db="EMBL/GenBank/DDBJ databases">
        <authorList>
            <consortium name="Pathogen Informatics"/>
            <person name="Doyle S."/>
        </authorList>
    </citation>
    <scope>NUCLEOTIDE SEQUENCE [LARGE SCALE GENOMIC DNA]</scope>
    <source>
        <strain evidence="2 4">NCTC12022</strain>
    </source>
</reference>
<dbReference type="Proteomes" id="UP000054698">
    <property type="component" value="Unassembled WGS sequence"/>
</dbReference>